<keyword evidence="2" id="KW-1185">Reference proteome</keyword>
<organism evidence="1 2">
    <name type="scientific">Cordylochernes scorpioides</name>
    <dbReference type="NCBI Taxonomy" id="51811"/>
    <lineage>
        <taxon>Eukaryota</taxon>
        <taxon>Metazoa</taxon>
        <taxon>Ecdysozoa</taxon>
        <taxon>Arthropoda</taxon>
        <taxon>Chelicerata</taxon>
        <taxon>Arachnida</taxon>
        <taxon>Pseudoscorpiones</taxon>
        <taxon>Cheliferoidea</taxon>
        <taxon>Chernetidae</taxon>
        <taxon>Cordylochernes</taxon>
    </lineage>
</organism>
<evidence type="ECO:0000313" key="1">
    <source>
        <dbReference type="EMBL" id="UYV63633.1"/>
    </source>
</evidence>
<accession>A0ABY6K4A3</accession>
<evidence type="ECO:0000313" key="2">
    <source>
        <dbReference type="Proteomes" id="UP001235939"/>
    </source>
</evidence>
<name>A0ABY6K4A3_9ARAC</name>
<protein>
    <submittedName>
        <fullName evidence="1">Uncharacterized protein</fullName>
    </submittedName>
</protein>
<gene>
    <name evidence="1" type="ORF">LAZ67_2005099</name>
</gene>
<sequence length="220" mass="24747">MQKVLTTSKVQQKVLFGHGLDDDALTILASAKTRIYKYFLGVELRSEDLVWRRTLSSRLTKFEQRKSSSFVSHHLIQQELQRESLKAYFTEEHFSFGLLMVSAGDVSSFLSPLNHIKGIKLVELVDGVCWGCVFFFLISTQSYQGIKLVELVDGVCWGCVFFFLISTQSYQGIKLSHFKREISLVISRMVISLVSSLSGGDIVLREGTTSNTVSEARSSV</sequence>
<proteinExistence type="predicted"/>
<dbReference type="EMBL" id="CP092864">
    <property type="protein sequence ID" value="UYV63633.1"/>
    <property type="molecule type" value="Genomic_DNA"/>
</dbReference>
<reference evidence="1 2" key="1">
    <citation type="submission" date="2022-01" db="EMBL/GenBank/DDBJ databases">
        <title>A chromosomal length assembly of Cordylochernes scorpioides.</title>
        <authorList>
            <person name="Zeh D."/>
            <person name="Zeh J."/>
        </authorList>
    </citation>
    <scope>NUCLEOTIDE SEQUENCE [LARGE SCALE GENOMIC DNA]</scope>
    <source>
        <strain evidence="1">IN4F17</strain>
        <tissue evidence="1">Whole Body</tissue>
    </source>
</reference>
<dbReference type="Proteomes" id="UP001235939">
    <property type="component" value="Chromosome 02"/>
</dbReference>